<name>A0A9P6VY24_RHOMI</name>
<evidence type="ECO:0000256" key="2">
    <source>
        <dbReference type="ARBA" id="ARBA00022771"/>
    </source>
</evidence>
<reference evidence="6 7" key="1">
    <citation type="submission" date="2020-11" db="EMBL/GenBank/DDBJ databases">
        <title>Kefir isolates.</title>
        <authorList>
            <person name="Marcisauskas S."/>
            <person name="Kim Y."/>
            <person name="Blasche S."/>
        </authorList>
    </citation>
    <scope>NUCLEOTIDE SEQUENCE [LARGE SCALE GENOMIC DNA]</scope>
    <source>
        <strain evidence="6 7">KR</strain>
    </source>
</reference>
<dbReference type="Pfam" id="PF01753">
    <property type="entry name" value="zf-MYND"/>
    <property type="match status" value="1"/>
</dbReference>
<dbReference type="SUPFAM" id="SSF144232">
    <property type="entry name" value="HIT/MYND zinc finger-like"/>
    <property type="match status" value="1"/>
</dbReference>
<feature type="domain" description="MYND-type" evidence="5">
    <location>
        <begin position="9"/>
        <end position="50"/>
    </location>
</feature>
<evidence type="ECO:0000313" key="7">
    <source>
        <dbReference type="Proteomes" id="UP000777482"/>
    </source>
</evidence>
<dbReference type="AlphaFoldDB" id="A0A9P6VY24"/>
<sequence length="405" mass="45396">MSDVKTGSCLVCGEPATFKCSRCSREGGIDLFYCSKEHQTLLWPAHKLVCGSHAHPFRLPSFTQAEADSILQWVQTPPSSAWQCEVHARFYESCWRVGAVNTAAFPALTVPLACFIQEHLNRLVGHGGPLHPAKGSFDEQVLLMRKHNFDYHTTPSPNSPLGGSTLGYFSSTYLGMTARQIPPTDAQWFSEFCHHREANRKRLIRWQTRLVWSAASPPLCAAPAAAKAARTGLGDPSTSYFARRSINASYALFSHPWRKHTSDDHFSAPTQIWPMHRAFCGERAFPVHFPVFRQEDVDRVIAILSDEPVLERLAAAHLKFKEDLQLFYSGMGTSVEEIKDNLNSFANRYDLLVTLPSRHDEPTSQDTHLAMRYFQTLKFLTDSLNGPHAALAAELSSVFRNMFAG</sequence>
<evidence type="ECO:0000256" key="3">
    <source>
        <dbReference type="ARBA" id="ARBA00022833"/>
    </source>
</evidence>
<dbReference type="OrthoDB" id="2840262at2759"/>
<dbReference type="Proteomes" id="UP000777482">
    <property type="component" value="Unassembled WGS sequence"/>
</dbReference>
<accession>A0A9P6VY24</accession>
<dbReference type="Gene3D" id="6.10.140.2220">
    <property type="match status" value="1"/>
</dbReference>
<evidence type="ECO:0000313" key="6">
    <source>
        <dbReference type="EMBL" id="KAG0657140.1"/>
    </source>
</evidence>
<dbReference type="EMBL" id="PUHQ01000085">
    <property type="protein sequence ID" value="KAG0657140.1"/>
    <property type="molecule type" value="Genomic_DNA"/>
</dbReference>
<evidence type="ECO:0000259" key="5">
    <source>
        <dbReference type="PROSITE" id="PS50865"/>
    </source>
</evidence>
<keyword evidence="7" id="KW-1185">Reference proteome</keyword>
<comment type="caution">
    <text evidence="6">The sequence shown here is derived from an EMBL/GenBank/DDBJ whole genome shotgun (WGS) entry which is preliminary data.</text>
</comment>
<keyword evidence="2 4" id="KW-0863">Zinc-finger</keyword>
<keyword evidence="3" id="KW-0862">Zinc</keyword>
<dbReference type="PROSITE" id="PS50865">
    <property type="entry name" value="ZF_MYND_2"/>
    <property type="match status" value="1"/>
</dbReference>
<proteinExistence type="predicted"/>
<protein>
    <recommendedName>
        <fullName evidence="5">MYND-type domain-containing protein</fullName>
    </recommendedName>
</protein>
<gene>
    <name evidence="6" type="ORF">C6P46_006637</name>
</gene>
<keyword evidence="1" id="KW-0479">Metal-binding</keyword>
<evidence type="ECO:0000256" key="1">
    <source>
        <dbReference type="ARBA" id="ARBA00022723"/>
    </source>
</evidence>
<organism evidence="6 7">
    <name type="scientific">Rhodotorula mucilaginosa</name>
    <name type="common">Yeast</name>
    <name type="synonym">Rhodotorula rubra</name>
    <dbReference type="NCBI Taxonomy" id="5537"/>
    <lineage>
        <taxon>Eukaryota</taxon>
        <taxon>Fungi</taxon>
        <taxon>Dikarya</taxon>
        <taxon>Basidiomycota</taxon>
        <taxon>Pucciniomycotina</taxon>
        <taxon>Microbotryomycetes</taxon>
        <taxon>Sporidiobolales</taxon>
        <taxon>Sporidiobolaceae</taxon>
        <taxon>Rhodotorula</taxon>
    </lineage>
</organism>
<dbReference type="InterPro" id="IPR002893">
    <property type="entry name" value="Znf_MYND"/>
</dbReference>
<dbReference type="GO" id="GO:0008270">
    <property type="term" value="F:zinc ion binding"/>
    <property type="evidence" value="ECO:0007669"/>
    <property type="project" value="UniProtKB-KW"/>
</dbReference>
<evidence type="ECO:0000256" key="4">
    <source>
        <dbReference type="PROSITE-ProRule" id="PRU00134"/>
    </source>
</evidence>